<sequence>MRKKIPDSDDEDRILTAGGTEYDFDADGFLERKTDGSGVTEYAYSSRGELLRADLPDGRRIEYIHDPLGRRIAKRVDGTVTEKYLWQGLTRLLAVYDGNNNLLMRFEYADSRMPVAMTAGGATYYLAYDQVGSLKAVSDSSGNVLLKREYDSFGNILDEEGTPPFGIPFGFAGGLYDRDTGLVRFGYRDYDPEIGRWTAKDPILFSGGNTDLYGYCMSNPVNFIDPPGLESGSLVGNSYDSYAKLHGYNINHHPKAEFAIPQGTLGIDLSATLGGGKAMTAGYTGVIDSNLNIALIEHAGGGGLGGAAAGVAAQIQVTNAPDIYALTGESVSTGGSYGTGVQATSEWTVMPGGYHGVNAGISAGPGTSIELHSVAEHSRIIWESNLFDIVGQVCP</sequence>
<feature type="domain" description="Teneurin-like YD-shell" evidence="2">
    <location>
        <begin position="9"/>
        <end position="202"/>
    </location>
</feature>
<dbReference type="Gene3D" id="2.180.10.10">
    <property type="entry name" value="RHS repeat-associated core"/>
    <property type="match status" value="1"/>
</dbReference>
<dbReference type="Proteomes" id="UP000663722">
    <property type="component" value="Chromosome"/>
</dbReference>
<dbReference type="AlphaFoldDB" id="A0A975BF32"/>
<evidence type="ECO:0000259" key="2">
    <source>
        <dbReference type="Pfam" id="PF25023"/>
    </source>
</evidence>
<keyword evidence="1" id="KW-0677">Repeat</keyword>
<keyword evidence="4" id="KW-1185">Reference proteome</keyword>
<proteinExistence type="predicted"/>
<dbReference type="InterPro" id="IPR022385">
    <property type="entry name" value="Rhs_assc_core"/>
</dbReference>
<evidence type="ECO:0000313" key="4">
    <source>
        <dbReference type="Proteomes" id="UP000663722"/>
    </source>
</evidence>
<dbReference type="PANTHER" id="PTHR32305:SF15">
    <property type="entry name" value="PROTEIN RHSA-RELATED"/>
    <property type="match status" value="1"/>
</dbReference>
<name>A0A975BF32_9BACT</name>
<dbReference type="NCBIfam" id="TIGR03696">
    <property type="entry name" value="Rhs_assc_core"/>
    <property type="match status" value="1"/>
</dbReference>
<dbReference type="PANTHER" id="PTHR32305">
    <property type="match status" value="1"/>
</dbReference>
<evidence type="ECO:0000313" key="3">
    <source>
        <dbReference type="EMBL" id="QTA84138.1"/>
    </source>
</evidence>
<dbReference type="InterPro" id="IPR056823">
    <property type="entry name" value="TEN-like_YD-shell"/>
</dbReference>
<dbReference type="EMBL" id="CP061800">
    <property type="protein sequence ID" value="QTA84138.1"/>
    <property type="molecule type" value="Genomic_DNA"/>
</dbReference>
<protein>
    <submittedName>
        <fullName evidence="3">RHS repeat-associated core domain-containing protein</fullName>
    </submittedName>
</protein>
<dbReference type="InterPro" id="IPR050708">
    <property type="entry name" value="T6SS_VgrG/RHS"/>
</dbReference>
<dbReference type="RefSeq" id="WP_207680748.1">
    <property type="nucleotide sequence ID" value="NZ_CP061800.1"/>
</dbReference>
<dbReference type="Pfam" id="PF25023">
    <property type="entry name" value="TEN_YD-shell"/>
    <property type="match status" value="1"/>
</dbReference>
<accession>A0A975BF32</accession>
<reference evidence="3" key="1">
    <citation type="journal article" date="2021" name="Microb. Physiol.">
        <title>Proteogenomic Insights into the Physiology of Marine, Sulfate-Reducing, Filamentous Desulfonema limicola and Desulfonema magnum.</title>
        <authorList>
            <person name="Schnaars V."/>
            <person name="Wohlbrand L."/>
            <person name="Scheve S."/>
            <person name="Hinrichs C."/>
            <person name="Reinhardt R."/>
            <person name="Rabus R."/>
        </authorList>
    </citation>
    <scope>NUCLEOTIDE SEQUENCE</scope>
    <source>
        <strain evidence="3">4be13</strain>
    </source>
</reference>
<evidence type="ECO:0000256" key="1">
    <source>
        <dbReference type="ARBA" id="ARBA00022737"/>
    </source>
</evidence>
<organism evidence="3 4">
    <name type="scientific">Desulfonema magnum</name>
    <dbReference type="NCBI Taxonomy" id="45655"/>
    <lineage>
        <taxon>Bacteria</taxon>
        <taxon>Pseudomonadati</taxon>
        <taxon>Thermodesulfobacteriota</taxon>
        <taxon>Desulfobacteria</taxon>
        <taxon>Desulfobacterales</taxon>
        <taxon>Desulfococcaceae</taxon>
        <taxon>Desulfonema</taxon>
    </lineage>
</organism>
<dbReference type="KEGG" id="dmm:dnm_001310"/>
<gene>
    <name evidence="3" type="ORF">dnm_001310</name>
</gene>